<dbReference type="Gene3D" id="2.60.120.560">
    <property type="entry name" value="Exo-inulinase, domain 1"/>
    <property type="match status" value="1"/>
</dbReference>
<organism evidence="1">
    <name type="scientific">marine sediment metagenome</name>
    <dbReference type="NCBI Taxonomy" id="412755"/>
    <lineage>
        <taxon>unclassified sequences</taxon>
        <taxon>metagenomes</taxon>
        <taxon>ecological metagenomes</taxon>
    </lineage>
</organism>
<dbReference type="AlphaFoldDB" id="X0VBZ9"/>
<evidence type="ECO:0008006" key="2">
    <source>
        <dbReference type="Google" id="ProtNLM"/>
    </source>
</evidence>
<accession>X0VBZ9</accession>
<protein>
    <recommendedName>
        <fullName evidence="2">3-keto-disaccharide hydrolase domain-containing protein</fullName>
    </recommendedName>
</protein>
<gene>
    <name evidence="1" type="ORF">S01H1_38912</name>
</gene>
<evidence type="ECO:0000313" key="1">
    <source>
        <dbReference type="EMBL" id="GAG08832.1"/>
    </source>
</evidence>
<dbReference type="EMBL" id="BARS01024518">
    <property type="protein sequence ID" value="GAG08832.1"/>
    <property type="molecule type" value="Genomic_DNA"/>
</dbReference>
<dbReference type="PROSITE" id="PS51257">
    <property type="entry name" value="PROKAR_LIPOPROTEIN"/>
    <property type="match status" value="1"/>
</dbReference>
<sequence>MRTVLLRVAVCWLAILAGCATQQVAEKGEKLQYVETDTGRWLIHDMNRPAPAVISPGAGSTQSQAGKAPSDATVLFDGTDLSEWTNTKGDVSKWIMGDGYMESVKGSG</sequence>
<comment type="caution">
    <text evidence="1">The sequence shown here is derived from an EMBL/GenBank/DDBJ whole genome shotgun (WGS) entry which is preliminary data.</text>
</comment>
<name>X0VBZ9_9ZZZZ</name>
<proteinExistence type="predicted"/>
<feature type="non-terminal residue" evidence="1">
    <location>
        <position position="108"/>
    </location>
</feature>
<reference evidence="1" key="1">
    <citation type="journal article" date="2014" name="Front. Microbiol.">
        <title>High frequency of phylogenetically diverse reductive dehalogenase-homologous genes in deep subseafloor sedimentary metagenomes.</title>
        <authorList>
            <person name="Kawai M."/>
            <person name="Futagami T."/>
            <person name="Toyoda A."/>
            <person name="Takaki Y."/>
            <person name="Nishi S."/>
            <person name="Hori S."/>
            <person name="Arai W."/>
            <person name="Tsubouchi T."/>
            <person name="Morono Y."/>
            <person name="Uchiyama I."/>
            <person name="Ito T."/>
            <person name="Fujiyama A."/>
            <person name="Inagaki F."/>
            <person name="Takami H."/>
        </authorList>
    </citation>
    <scope>NUCLEOTIDE SEQUENCE</scope>
    <source>
        <strain evidence="1">Expedition CK06-06</strain>
    </source>
</reference>